<comment type="caution">
    <text evidence="2">The sequence shown here is derived from an EMBL/GenBank/DDBJ whole genome shotgun (WGS) entry which is preliminary data.</text>
</comment>
<feature type="transmembrane region" description="Helical" evidence="1">
    <location>
        <begin position="6"/>
        <end position="32"/>
    </location>
</feature>
<gene>
    <name evidence="2" type="ORF">ACFQDL_06140</name>
</gene>
<dbReference type="EMBL" id="JBHSWE010000001">
    <property type="protein sequence ID" value="MFC6669712.1"/>
    <property type="molecule type" value="Genomic_DNA"/>
</dbReference>
<evidence type="ECO:0000313" key="2">
    <source>
        <dbReference type="EMBL" id="MFC6669712.1"/>
    </source>
</evidence>
<organism evidence="2 3">
    <name type="scientific">Marinobacterium aestuariivivens</name>
    <dbReference type="NCBI Taxonomy" id="1698799"/>
    <lineage>
        <taxon>Bacteria</taxon>
        <taxon>Pseudomonadati</taxon>
        <taxon>Pseudomonadota</taxon>
        <taxon>Gammaproteobacteria</taxon>
        <taxon>Oceanospirillales</taxon>
        <taxon>Oceanospirillaceae</taxon>
        <taxon>Marinobacterium</taxon>
    </lineage>
</organism>
<dbReference type="Proteomes" id="UP001596422">
    <property type="component" value="Unassembled WGS sequence"/>
</dbReference>
<keyword evidence="1" id="KW-0472">Membrane</keyword>
<proteinExistence type="predicted"/>
<dbReference type="RefSeq" id="WP_379908252.1">
    <property type="nucleotide sequence ID" value="NZ_JBHSWE010000001.1"/>
</dbReference>
<keyword evidence="3" id="KW-1185">Reference proteome</keyword>
<accession>A0ABW1ZWZ4</accession>
<name>A0ABW1ZWZ4_9GAMM</name>
<reference evidence="3" key="1">
    <citation type="journal article" date="2019" name="Int. J. Syst. Evol. Microbiol.">
        <title>The Global Catalogue of Microorganisms (GCM) 10K type strain sequencing project: providing services to taxonomists for standard genome sequencing and annotation.</title>
        <authorList>
            <consortium name="The Broad Institute Genomics Platform"/>
            <consortium name="The Broad Institute Genome Sequencing Center for Infectious Disease"/>
            <person name="Wu L."/>
            <person name="Ma J."/>
        </authorList>
    </citation>
    <scope>NUCLEOTIDE SEQUENCE [LARGE SCALE GENOMIC DNA]</scope>
    <source>
        <strain evidence="3">NBRC 111756</strain>
    </source>
</reference>
<evidence type="ECO:0000256" key="1">
    <source>
        <dbReference type="SAM" id="Phobius"/>
    </source>
</evidence>
<sequence>MVGINLLWLLPIASLMVAGVVATLPGIALAYAPLVGLAWWLKSGAAELQEV</sequence>
<evidence type="ECO:0000313" key="3">
    <source>
        <dbReference type="Proteomes" id="UP001596422"/>
    </source>
</evidence>
<keyword evidence="1" id="KW-0812">Transmembrane</keyword>
<keyword evidence="1" id="KW-1133">Transmembrane helix</keyword>
<protein>
    <submittedName>
        <fullName evidence="2">Uncharacterized protein</fullName>
    </submittedName>
</protein>